<evidence type="ECO:0000313" key="2">
    <source>
        <dbReference type="Proteomes" id="UP000831701"/>
    </source>
</evidence>
<evidence type="ECO:0000313" key="1">
    <source>
        <dbReference type="EMBL" id="KAI3363342.1"/>
    </source>
</evidence>
<accession>A0ACB8W5R1</accession>
<feature type="non-terminal residue" evidence="1">
    <location>
        <position position="1"/>
    </location>
</feature>
<protein>
    <submittedName>
        <fullName evidence="1">Uncharacterized protein</fullName>
    </submittedName>
</protein>
<gene>
    <name evidence="1" type="ORF">L3Q82_011967</name>
</gene>
<comment type="caution">
    <text evidence="1">The sequence shown here is derived from an EMBL/GenBank/DDBJ whole genome shotgun (WGS) entry which is preliminary data.</text>
</comment>
<keyword evidence="2" id="KW-1185">Reference proteome</keyword>
<dbReference type="Proteomes" id="UP000831701">
    <property type="component" value="Chromosome 14"/>
</dbReference>
<reference evidence="1" key="1">
    <citation type="submission" date="2022-04" db="EMBL/GenBank/DDBJ databases">
        <title>Jade perch genome.</title>
        <authorList>
            <person name="Chao B."/>
        </authorList>
    </citation>
    <scope>NUCLEOTIDE SEQUENCE</scope>
    <source>
        <strain evidence="1">CB-2022</strain>
    </source>
</reference>
<sequence>VQTGATHTNTHQQNRKQLGSITSKEFAQKCGSTEAQSCLSTELVKDAAAFTLSTTIRNTRWELLHSTRTAEQSLDEPPRREPEMELLLICLSLWILQCNSAKADSIIHIGAIFEENAVRDDEIFQLAISDLSLNDDILQSEKITHSVKLIEPNNPFQAVQEDFLSSLLYKVACSQAEELQGTLHQECINVCKGPAEVILLLSYIHPSIHLHPLYPGFIRDSESRRQQSEQRCPDFPHPRHFLQLFRGDPRRSQASRET</sequence>
<name>A0ACB8W5R1_9TELE</name>
<proteinExistence type="predicted"/>
<dbReference type="EMBL" id="CM041544">
    <property type="protein sequence ID" value="KAI3363342.1"/>
    <property type="molecule type" value="Genomic_DNA"/>
</dbReference>
<organism evidence="1 2">
    <name type="scientific">Scortum barcoo</name>
    <name type="common">barcoo grunter</name>
    <dbReference type="NCBI Taxonomy" id="214431"/>
    <lineage>
        <taxon>Eukaryota</taxon>
        <taxon>Metazoa</taxon>
        <taxon>Chordata</taxon>
        <taxon>Craniata</taxon>
        <taxon>Vertebrata</taxon>
        <taxon>Euteleostomi</taxon>
        <taxon>Actinopterygii</taxon>
        <taxon>Neopterygii</taxon>
        <taxon>Teleostei</taxon>
        <taxon>Neoteleostei</taxon>
        <taxon>Acanthomorphata</taxon>
        <taxon>Eupercaria</taxon>
        <taxon>Centrarchiformes</taxon>
        <taxon>Terapontoidei</taxon>
        <taxon>Terapontidae</taxon>
        <taxon>Scortum</taxon>
    </lineage>
</organism>